<dbReference type="GO" id="GO:0016887">
    <property type="term" value="F:ATP hydrolysis activity"/>
    <property type="evidence" value="ECO:0007669"/>
    <property type="project" value="InterPro"/>
</dbReference>
<dbReference type="EMBL" id="CATQJA010002665">
    <property type="protein sequence ID" value="CAJ0582944.1"/>
    <property type="molecule type" value="Genomic_DNA"/>
</dbReference>
<feature type="transmembrane region" description="Helical" evidence="12">
    <location>
        <begin position="217"/>
        <end position="240"/>
    </location>
</feature>
<accession>A0AA36D8A0</accession>
<dbReference type="PANTHER" id="PTHR43394">
    <property type="entry name" value="ATP-DEPENDENT PERMEASE MDL1, MITOCHONDRIAL"/>
    <property type="match status" value="1"/>
</dbReference>
<dbReference type="GO" id="GO:0090374">
    <property type="term" value="P:oligopeptide export from mitochondrion"/>
    <property type="evidence" value="ECO:0007669"/>
    <property type="project" value="TreeGrafter"/>
</dbReference>
<dbReference type="Proteomes" id="UP001177023">
    <property type="component" value="Unassembled WGS sequence"/>
</dbReference>
<dbReference type="FunFam" id="3.40.50.300:FF:000240">
    <property type="entry name" value="ABC transporter B family member 20"/>
    <property type="match status" value="1"/>
</dbReference>
<feature type="transmembrane region" description="Helical" evidence="12">
    <location>
        <begin position="948"/>
        <end position="967"/>
    </location>
</feature>
<keyword evidence="4 12" id="KW-0812">Transmembrane</keyword>
<feature type="non-terminal residue" evidence="15">
    <location>
        <position position="1"/>
    </location>
</feature>
<evidence type="ECO:0000256" key="5">
    <source>
        <dbReference type="ARBA" id="ARBA00022737"/>
    </source>
</evidence>
<feature type="domain" description="ABC transmembrane type-1" evidence="14">
    <location>
        <begin position="912"/>
        <end position="1198"/>
    </location>
</feature>
<evidence type="ECO:0000256" key="11">
    <source>
        <dbReference type="SAM" id="MobiDB-lite"/>
    </source>
</evidence>
<feature type="transmembrane region" description="Helical" evidence="12">
    <location>
        <begin position="322"/>
        <end position="341"/>
    </location>
</feature>
<reference evidence="15" key="1">
    <citation type="submission" date="2023-06" db="EMBL/GenBank/DDBJ databases">
        <authorList>
            <person name="Delattre M."/>
        </authorList>
    </citation>
    <scope>NUCLEOTIDE SEQUENCE</scope>
    <source>
        <strain evidence="15">AF72</strain>
    </source>
</reference>
<dbReference type="InterPro" id="IPR039421">
    <property type="entry name" value="Type_1_exporter"/>
</dbReference>
<feature type="compositionally biased region" description="Basic and acidic residues" evidence="11">
    <location>
        <begin position="68"/>
        <end position="82"/>
    </location>
</feature>
<feature type="compositionally biased region" description="Basic and acidic residues" evidence="11">
    <location>
        <begin position="7"/>
        <end position="16"/>
    </location>
</feature>
<dbReference type="GO" id="GO:0005743">
    <property type="term" value="C:mitochondrial inner membrane"/>
    <property type="evidence" value="ECO:0007669"/>
    <property type="project" value="TreeGrafter"/>
</dbReference>
<evidence type="ECO:0000259" key="14">
    <source>
        <dbReference type="PROSITE" id="PS50929"/>
    </source>
</evidence>
<dbReference type="PROSITE" id="PS50929">
    <property type="entry name" value="ABC_TM1F"/>
    <property type="match status" value="2"/>
</dbReference>
<keyword evidence="9 12" id="KW-0472">Membrane</keyword>
<comment type="subcellular location">
    <subcellularLocation>
        <location evidence="1">Membrane</location>
        <topology evidence="1">Multi-pass membrane protein</topology>
    </subcellularLocation>
</comment>
<feature type="region of interest" description="Disordered" evidence="11">
    <location>
        <begin position="52"/>
        <end position="102"/>
    </location>
</feature>
<dbReference type="SMART" id="SM00382">
    <property type="entry name" value="AAA"/>
    <property type="match status" value="2"/>
</dbReference>
<keyword evidence="5" id="KW-0677">Repeat</keyword>
<feature type="transmembrane region" description="Helical" evidence="12">
    <location>
        <begin position="430"/>
        <end position="453"/>
    </location>
</feature>
<dbReference type="PROSITE" id="PS00211">
    <property type="entry name" value="ABC_TRANSPORTER_1"/>
    <property type="match status" value="2"/>
</dbReference>
<feature type="transmembrane region" description="Helical" evidence="12">
    <location>
        <begin position="405"/>
        <end position="424"/>
    </location>
</feature>
<feature type="domain" description="ABC transporter" evidence="13">
    <location>
        <begin position="506"/>
        <end position="742"/>
    </location>
</feature>
<feature type="region of interest" description="Disordered" evidence="11">
    <location>
        <begin position="1"/>
        <end position="25"/>
    </location>
</feature>
<dbReference type="PROSITE" id="PS50893">
    <property type="entry name" value="ABC_TRANSPORTER_2"/>
    <property type="match status" value="2"/>
</dbReference>
<evidence type="ECO:0000256" key="8">
    <source>
        <dbReference type="ARBA" id="ARBA00022989"/>
    </source>
</evidence>
<gene>
    <name evidence="15" type="ORF">MSPICULIGERA_LOCUS21069</name>
</gene>
<name>A0AA36D8A0_9BILA</name>
<comment type="caution">
    <text evidence="15">The sequence shown here is derived from an EMBL/GenBank/DDBJ whole genome shotgun (WGS) entry which is preliminary data.</text>
</comment>
<keyword evidence="10" id="KW-0325">Glycoprotein</keyword>
<evidence type="ECO:0000256" key="2">
    <source>
        <dbReference type="ARBA" id="ARBA00007577"/>
    </source>
</evidence>
<feature type="domain" description="ABC transporter" evidence="13">
    <location>
        <begin position="1233"/>
        <end position="1471"/>
    </location>
</feature>
<evidence type="ECO:0000256" key="12">
    <source>
        <dbReference type="SAM" id="Phobius"/>
    </source>
</evidence>
<feature type="transmembrane region" description="Helical" evidence="12">
    <location>
        <begin position="146"/>
        <end position="168"/>
    </location>
</feature>
<sequence>MVLPEALEEKLKDATDRPVPLSPNRVRFSNSCEALYEENANELEAEREYLEEHKKIEEKEEKEEEDKEASMRDVNLNDEKPVNYHLEMPPNGEPNGKDKKRKCSSEDVLCHIEMLENRKEKSGSDNSRFGRIRALYGFADRIDYQLMFVAIFCVLIQSILPPFVWLLIGKFVNAQMMIEVQEVRNQTAPEDVPNISTTMPPDPKLSIIPANEANSEVLFLVALGLAVSLFFVAFFQRLAWEFSAIRQVFRVKKAYIMKLLNMDVSWLESRQSGQVASMLHDNADNIYNGIADNMPQIMFTFAFVICTLSVCFWIQWDVTLVIIAAVPLLVIVRIIFSKWFCKNVDEENNLHNKMTNLVNETFACIRTVISFAAQKQTIFKFERLTQEHNNLVEQRLRTSSVFDSLAQVLVTELMFTIALAYGMYRVGSTQAGLLSSLAINMLYVCVTSITIGFHLNGASQAKKNAVELREILQEEPLIEKEKTISLRGPSVMLQQKWKRDNRKGKIEFRELRFTYPSRPDIEVLKGLTFTVNPGEHVAIVGPSGSGKSTLTALLLRFYDPTDGEIRVDGKNLRFVNPFALRAECSLVSQEPVLFDGTISDNIRYGRLDATQAEINEAARKVGAWSFIAALPEGMQTRVGDRGVQLSGGQKQRVAIARAVLRDPTVLIFDEATSALDNKHEEEVQASIEAASVGISSITIAHRLTTIRNADRIIVLDGGRIVEEGSPDDLLANQDGIFSKMYNEQRLDQIAAELPPQKPADLKHQKFSFTPADLKMDSMYDPETRRRAWARSSLGAHKKLGKSYSVHSRQKEKLAQSIMSRKKTTRFSQYSMNNNFIDADIDDEGHDLSEERPLSTNNDDWVDTDSISSATSSTSASSVLSFFDLMALPGKASNLNAVWTLIKSYRAGWKYLIAAIPITAIRAFFYLLICFELPKFLELAVIPEEKRSQAIFITAAIFIALIIVKTMFDAMGRLFIALYGHGFCKYMRSEMFRSLLRHGAAYFDEEKNSPGRLVHKVINDTNTLDKIVGQKLDMLIPAFLCSVIAIVVAACINWQLTLICGFQFPAFFIFRVVQLKEGAKRQRQMIEEEKKAANLATVVLSNMSTIKAYSLQTHFYHVFLQALEPVSRAMKKQSIISAFVYACQYSFAFILIAITMHFGIQFIRDGKVTPGDYLRIMLLTQFGANFFSQLIASVSDLSKARIAAENILNVIKEKAVDMDNLSEEGLRPKLEGSIRLQNVSFRYPSRPIIPILQGLTFNIPAGQSAAIVGPSGSGKSSIFGLLQRMYTPNEGIAGIDKYNVRSINPAYLRRVVVSVGQEPTLFSFTIRENIAYGLDDREAPMTKIVEAAKVANIHDFISSLPQGYETEVGEFGAQLSGGQKQRIAIARAIVRDPVILLLDEATAALDSTSEKHVQAALENLSRTCTCVQIAHRLSSIQHVDKIFVVVEGAIVEEGNHAELMETRGIYYEMTQSSL</sequence>
<evidence type="ECO:0000256" key="3">
    <source>
        <dbReference type="ARBA" id="ARBA00022448"/>
    </source>
</evidence>
<dbReference type="SUPFAM" id="SSF52540">
    <property type="entry name" value="P-loop containing nucleoside triphosphate hydrolases"/>
    <property type="match status" value="2"/>
</dbReference>
<dbReference type="InterPro" id="IPR003593">
    <property type="entry name" value="AAA+_ATPase"/>
</dbReference>
<keyword evidence="16" id="KW-1185">Reference proteome</keyword>
<feature type="transmembrane region" description="Helical" evidence="12">
    <location>
        <begin position="1137"/>
        <end position="1159"/>
    </location>
</feature>
<keyword evidence="7" id="KW-0067">ATP-binding</keyword>
<dbReference type="FunFam" id="3.40.50.300:FF:001370">
    <property type="entry name" value="p-GlycoProtein related"/>
    <property type="match status" value="1"/>
</dbReference>
<dbReference type="GO" id="GO:0015421">
    <property type="term" value="F:ABC-type oligopeptide transporter activity"/>
    <property type="evidence" value="ECO:0007669"/>
    <property type="project" value="TreeGrafter"/>
</dbReference>
<evidence type="ECO:0000256" key="4">
    <source>
        <dbReference type="ARBA" id="ARBA00022692"/>
    </source>
</evidence>
<evidence type="ECO:0000256" key="1">
    <source>
        <dbReference type="ARBA" id="ARBA00004141"/>
    </source>
</evidence>
<dbReference type="Gene3D" id="3.40.50.300">
    <property type="entry name" value="P-loop containing nucleotide triphosphate hydrolases"/>
    <property type="match status" value="2"/>
</dbReference>
<dbReference type="InterPro" id="IPR011527">
    <property type="entry name" value="ABC1_TM_dom"/>
</dbReference>
<evidence type="ECO:0000256" key="9">
    <source>
        <dbReference type="ARBA" id="ARBA00023136"/>
    </source>
</evidence>
<dbReference type="Pfam" id="PF00664">
    <property type="entry name" value="ABC_membrane"/>
    <property type="match status" value="2"/>
</dbReference>
<feature type="transmembrane region" description="Helical" evidence="12">
    <location>
        <begin position="910"/>
        <end position="928"/>
    </location>
</feature>
<evidence type="ECO:0000256" key="7">
    <source>
        <dbReference type="ARBA" id="ARBA00022840"/>
    </source>
</evidence>
<feature type="domain" description="ABC transmembrane type-1" evidence="14">
    <location>
        <begin position="148"/>
        <end position="460"/>
    </location>
</feature>
<dbReference type="SUPFAM" id="SSF90123">
    <property type="entry name" value="ABC transporter transmembrane region"/>
    <property type="match status" value="2"/>
</dbReference>
<keyword evidence="6" id="KW-0547">Nucleotide-binding</keyword>
<dbReference type="Gene3D" id="1.20.1560.10">
    <property type="entry name" value="ABC transporter type 1, transmembrane domain"/>
    <property type="match status" value="2"/>
</dbReference>
<dbReference type="InterPro" id="IPR027417">
    <property type="entry name" value="P-loop_NTPase"/>
</dbReference>
<organism evidence="15 16">
    <name type="scientific">Mesorhabditis spiculigera</name>
    <dbReference type="NCBI Taxonomy" id="96644"/>
    <lineage>
        <taxon>Eukaryota</taxon>
        <taxon>Metazoa</taxon>
        <taxon>Ecdysozoa</taxon>
        <taxon>Nematoda</taxon>
        <taxon>Chromadorea</taxon>
        <taxon>Rhabditida</taxon>
        <taxon>Rhabditina</taxon>
        <taxon>Rhabditomorpha</taxon>
        <taxon>Rhabditoidea</taxon>
        <taxon>Rhabditidae</taxon>
        <taxon>Mesorhabditinae</taxon>
        <taxon>Mesorhabditis</taxon>
    </lineage>
</organism>
<feature type="transmembrane region" description="Helical" evidence="12">
    <location>
        <begin position="1031"/>
        <end position="1049"/>
    </location>
</feature>
<comment type="similarity">
    <text evidence="2">Belongs to the ABC transporter superfamily. ABCB family. Multidrug resistance exporter (TC 3.A.1.201) subfamily.</text>
</comment>
<evidence type="ECO:0000313" key="15">
    <source>
        <dbReference type="EMBL" id="CAJ0582944.1"/>
    </source>
</evidence>
<feature type="transmembrane region" description="Helical" evidence="12">
    <location>
        <begin position="297"/>
        <end position="316"/>
    </location>
</feature>
<evidence type="ECO:0000259" key="13">
    <source>
        <dbReference type="PROSITE" id="PS50893"/>
    </source>
</evidence>
<dbReference type="GO" id="GO:0009636">
    <property type="term" value="P:response to toxic substance"/>
    <property type="evidence" value="ECO:0007669"/>
    <property type="project" value="UniProtKB-ARBA"/>
</dbReference>
<proteinExistence type="inferred from homology"/>
<evidence type="ECO:0000256" key="6">
    <source>
        <dbReference type="ARBA" id="ARBA00022741"/>
    </source>
</evidence>
<evidence type="ECO:0000256" key="10">
    <source>
        <dbReference type="ARBA" id="ARBA00023180"/>
    </source>
</evidence>
<protein>
    <submittedName>
        <fullName evidence="15">Uncharacterized protein</fullName>
    </submittedName>
</protein>
<dbReference type="InterPro" id="IPR017871">
    <property type="entry name" value="ABC_transporter-like_CS"/>
</dbReference>
<dbReference type="InterPro" id="IPR003439">
    <property type="entry name" value="ABC_transporter-like_ATP-bd"/>
</dbReference>
<evidence type="ECO:0000313" key="16">
    <source>
        <dbReference type="Proteomes" id="UP001177023"/>
    </source>
</evidence>
<keyword evidence="3" id="KW-0813">Transport</keyword>
<dbReference type="GO" id="GO:0005524">
    <property type="term" value="F:ATP binding"/>
    <property type="evidence" value="ECO:0007669"/>
    <property type="project" value="UniProtKB-KW"/>
</dbReference>
<dbReference type="PANTHER" id="PTHR43394:SF27">
    <property type="entry name" value="ATP-DEPENDENT TRANSLOCASE ABCB1-LIKE"/>
    <property type="match status" value="1"/>
</dbReference>
<keyword evidence="8 12" id="KW-1133">Transmembrane helix</keyword>
<dbReference type="Pfam" id="PF00005">
    <property type="entry name" value="ABC_tran"/>
    <property type="match status" value="2"/>
</dbReference>
<dbReference type="InterPro" id="IPR036640">
    <property type="entry name" value="ABC1_TM_sf"/>
</dbReference>
<dbReference type="CDD" id="cd03249">
    <property type="entry name" value="ABC_MTABC3_MDL1_MDL2"/>
    <property type="match status" value="1"/>
</dbReference>